<keyword evidence="2" id="KW-1185">Reference proteome</keyword>
<evidence type="ECO:0000313" key="2">
    <source>
        <dbReference type="Proteomes" id="UP001652580"/>
    </source>
</evidence>
<protein>
    <submittedName>
        <fullName evidence="3">Uncharacterized protein LOC103009612 isoform X2</fullName>
    </submittedName>
</protein>
<feature type="compositionally biased region" description="Polar residues" evidence="1">
    <location>
        <begin position="59"/>
        <end position="69"/>
    </location>
</feature>
<name>A0A452CEI7_BALAC</name>
<gene>
    <name evidence="3" type="primary">LOC103009612</name>
</gene>
<evidence type="ECO:0000313" key="3">
    <source>
        <dbReference type="RefSeq" id="XP_028021405.2"/>
    </source>
</evidence>
<feature type="region of interest" description="Disordered" evidence="1">
    <location>
        <begin position="55"/>
        <end position="77"/>
    </location>
</feature>
<reference evidence="3" key="1">
    <citation type="submission" date="2025-08" db="UniProtKB">
        <authorList>
            <consortium name="RefSeq"/>
        </authorList>
    </citation>
    <scope>IDENTIFICATION</scope>
</reference>
<proteinExistence type="predicted"/>
<dbReference type="Proteomes" id="UP001652580">
    <property type="component" value="Chromosome 3"/>
</dbReference>
<dbReference type="RefSeq" id="XP_028021405.2">
    <property type="nucleotide sequence ID" value="XM_028165604.2"/>
</dbReference>
<dbReference type="GeneID" id="103009612"/>
<sequence>MSYRACLYGRPVPASPRLCLARDLMAGLGAATWPVASLLAPFPVIAIPTRHLPPPKTRLQVSPSSTPWRRQSAEELDGRGRSVALDQRSFRKVTWHLMPTWCLATPSWFGLKPSRILRGT</sequence>
<dbReference type="AlphaFoldDB" id="A0A452CEI7"/>
<evidence type="ECO:0000256" key="1">
    <source>
        <dbReference type="SAM" id="MobiDB-lite"/>
    </source>
</evidence>
<accession>A0A452CEI7</accession>
<organism evidence="2 3">
    <name type="scientific">Balaenoptera acutorostrata</name>
    <name type="common">Common minke whale</name>
    <name type="synonym">Balaena rostrata</name>
    <dbReference type="NCBI Taxonomy" id="9767"/>
    <lineage>
        <taxon>Eukaryota</taxon>
        <taxon>Metazoa</taxon>
        <taxon>Chordata</taxon>
        <taxon>Craniata</taxon>
        <taxon>Vertebrata</taxon>
        <taxon>Euteleostomi</taxon>
        <taxon>Mammalia</taxon>
        <taxon>Eutheria</taxon>
        <taxon>Laurasiatheria</taxon>
        <taxon>Artiodactyla</taxon>
        <taxon>Whippomorpha</taxon>
        <taxon>Cetacea</taxon>
        <taxon>Mysticeti</taxon>
        <taxon>Balaenopteridae</taxon>
        <taxon>Balaenoptera</taxon>
    </lineage>
</organism>